<dbReference type="InterPro" id="IPR005552">
    <property type="entry name" value="Scramblase"/>
</dbReference>
<dbReference type="AlphaFoldDB" id="A0A673N6N5"/>
<dbReference type="PANTHER" id="PTHR23248">
    <property type="entry name" value="PHOSPHOLIPID SCRAMBLASE-RELATED"/>
    <property type="match status" value="1"/>
</dbReference>
<name>A0A673N6N5_9TELE</name>
<dbReference type="Pfam" id="PF03803">
    <property type="entry name" value="Scramblase"/>
    <property type="match status" value="1"/>
</dbReference>
<reference evidence="4" key="2">
    <citation type="submission" date="2025-09" db="UniProtKB">
        <authorList>
            <consortium name="Ensembl"/>
        </authorList>
    </citation>
    <scope>IDENTIFICATION</scope>
</reference>
<evidence type="ECO:0000313" key="4">
    <source>
        <dbReference type="Ensembl" id="ENSSRHP00000100998.1"/>
    </source>
</evidence>
<dbReference type="PANTHER" id="PTHR23248:SF57">
    <property type="entry name" value="PHOSPHOLIPID SCRAMBLASE"/>
    <property type="match status" value="1"/>
</dbReference>
<comment type="cofactor">
    <cofactor evidence="2">
        <name>Ca(2+)</name>
        <dbReference type="ChEBI" id="CHEBI:29108"/>
    </cofactor>
</comment>
<organism evidence="4 5">
    <name type="scientific">Sinocyclocheilus rhinocerous</name>
    <dbReference type="NCBI Taxonomy" id="307959"/>
    <lineage>
        <taxon>Eukaryota</taxon>
        <taxon>Metazoa</taxon>
        <taxon>Chordata</taxon>
        <taxon>Craniata</taxon>
        <taxon>Vertebrata</taxon>
        <taxon>Euteleostomi</taxon>
        <taxon>Actinopterygii</taxon>
        <taxon>Neopterygii</taxon>
        <taxon>Teleostei</taxon>
        <taxon>Ostariophysi</taxon>
        <taxon>Cypriniformes</taxon>
        <taxon>Cyprinidae</taxon>
        <taxon>Cyprininae</taxon>
        <taxon>Sinocyclocheilus</taxon>
    </lineage>
</organism>
<evidence type="ECO:0000313" key="5">
    <source>
        <dbReference type="Proteomes" id="UP000472270"/>
    </source>
</evidence>
<keyword evidence="5" id="KW-1185">Reference proteome</keyword>
<gene>
    <name evidence="4" type="primary">LOC107750621</name>
</gene>
<comment type="function">
    <text evidence="2">May mediate accelerated ATP-independent bidirectional transbilayer migration of phospholipids upon binding calcium ions that results in a loss of phospholipid asymmetry in the plasma membrane.</text>
</comment>
<protein>
    <recommendedName>
        <fullName evidence="2">Phospholipid scramblase</fullName>
    </recommendedName>
</protein>
<dbReference type="Proteomes" id="UP000472270">
    <property type="component" value="Unassembled WGS sequence"/>
</dbReference>
<keyword evidence="2" id="KW-0106">Calcium</keyword>
<comment type="similarity">
    <text evidence="1 2">Belongs to the phospholipid scramblase family.</text>
</comment>
<feature type="region of interest" description="Disordered" evidence="3">
    <location>
        <begin position="1"/>
        <end position="28"/>
    </location>
</feature>
<accession>A0A673N6N5</accession>
<reference evidence="4" key="1">
    <citation type="submission" date="2025-08" db="UniProtKB">
        <authorList>
            <consortium name="Ensembl"/>
        </authorList>
    </citation>
    <scope>IDENTIFICATION</scope>
</reference>
<dbReference type="GO" id="GO:0005886">
    <property type="term" value="C:plasma membrane"/>
    <property type="evidence" value="ECO:0007669"/>
    <property type="project" value="TreeGrafter"/>
</dbReference>
<sequence>PHQPPYPMPPYPMGGYGEPGQGTPPAGFQAGYQPVPDQPIMYQPGPVSPASHQGQPYGAIIGFETNNQYEIKNSLGQKIYSAKEKNDCCTRNCCGALRSFDMKIKDNTDREVIRLIRPYRCVSCWCPCCLQEMEVQAPPGTTVGYVKQDWHPCYPKFSIQGPNKETVMKLEGPCLACNCCGDVNFELKGKDGTGKPIGRISKQWSGLLKEVFTDTDNFGIQFPMDMDVKMKAVLMGVCFLIVKMFLEHQIIYWNDF</sequence>
<keyword evidence="2" id="KW-0449">Lipoprotein</keyword>
<dbReference type="Ensembl" id="ENSSRHT00000103727.1">
    <property type="protein sequence ID" value="ENSSRHP00000100998.1"/>
    <property type="gene ID" value="ENSSRHG00000049533.1"/>
</dbReference>
<evidence type="ECO:0000256" key="3">
    <source>
        <dbReference type="SAM" id="MobiDB-lite"/>
    </source>
</evidence>
<evidence type="ECO:0000256" key="1">
    <source>
        <dbReference type="ARBA" id="ARBA00005350"/>
    </source>
</evidence>
<dbReference type="SUPFAM" id="SSF54518">
    <property type="entry name" value="Tubby C-terminal domain-like"/>
    <property type="match status" value="1"/>
</dbReference>
<dbReference type="InterPro" id="IPR025659">
    <property type="entry name" value="Tubby-like_C"/>
</dbReference>
<evidence type="ECO:0000256" key="2">
    <source>
        <dbReference type="RuleBase" id="RU363116"/>
    </source>
</evidence>
<feature type="compositionally biased region" description="Pro residues" evidence="3">
    <location>
        <begin position="1"/>
        <end position="12"/>
    </location>
</feature>
<keyword evidence="2" id="KW-0564">Palmitate</keyword>
<proteinExistence type="inferred from homology"/>
<dbReference type="GO" id="GO:0017128">
    <property type="term" value="F:phospholipid scramblase activity"/>
    <property type="evidence" value="ECO:0007669"/>
    <property type="project" value="InterPro"/>
</dbReference>